<dbReference type="GO" id="GO:0004674">
    <property type="term" value="F:protein serine/threonine kinase activity"/>
    <property type="evidence" value="ECO:0007669"/>
    <property type="project" value="TreeGrafter"/>
</dbReference>
<name>A0A9P5N135_9AGAM</name>
<dbReference type="PROSITE" id="PS50011">
    <property type="entry name" value="PROTEIN_KINASE_DOM"/>
    <property type="match status" value="1"/>
</dbReference>
<dbReference type="PANTHER" id="PTHR24346">
    <property type="entry name" value="MAP/MICROTUBULE AFFINITY-REGULATING KINASE"/>
    <property type="match status" value="1"/>
</dbReference>
<dbReference type="Pfam" id="PF00069">
    <property type="entry name" value="Pkinase"/>
    <property type="match status" value="1"/>
</dbReference>
<dbReference type="GO" id="GO:0035556">
    <property type="term" value="P:intracellular signal transduction"/>
    <property type="evidence" value="ECO:0007669"/>
    <property type="project" value="TreeGrafter"/>
</dbReference>
<keyword evidence="2" id="KW-0067">ATP-binding</keyword>
<protein>
    <submittedName>
        <fullName evidence="4">Kinase-like domain-containing protein</fullName>
    </submittedName>
</protein>
<organism evidence="4 5">
    <name type="scientific">Russula ochroleuca</name>
    <dbReference type="NCBI Taxonomy" id="152965"/>
    <lineage>
        <taxon>Eukaryota</taxon>
        <taxon>Fungi</taxon>
        <taxon>Dikarya</taxon>
        <taxon>Basidiomycota</taxon>
        <taxon>Agaricomycotina</taxon>
        <taxon>Agaricomycetes</taxon>
        <taxon>Russulales</taxon>
        <taxon>Russulaceae</taxon>
        <taxon>Russula</taxon>
    </lineage>
</organism>
<evidence type="ECO:0000259" key="3">
    <source>
        <dbReference type="PROSITE" id="PS50011"/>
    </source>
</evidence>
<accession>A0A9P5N135</accession>
<dbReference type="SMART" id="SM00220">
    <property type="entry name" value="S_TKc"/>
    <property type="match status" value="1"/>
</dbReference>
<dbReference type="GO" id="GO:0005524">
    <property type="term" value="F:ATP binding"/>
    <property type="evidence" value="ECO:0007669"/>
    <property type="project" value="UniProtKB-KW"/>
</dbReference>
<keyword evidence="4" id="KW-0808">Transferase</keyword>
<dbReference type="Proteomes" id="UP000759537">
    <property type="component" value="Unassembled WGS sequence"/>
</dbReference>
<dbReference type="InterPro" id="IPR000719">
    <property type="entry name" value="Prot_kinase_dom"/>
</dbReference>
<proteinExistence type="predicted"/>
<keyword evidence="5" id="KW-1185">Reference proteome</keyword>
<dbReference type="EMBL" id="WHVB01000004">
    <property type="protein sequence ID" value="KAF8483629.1"/>
    <property type="molecule type" value="Genomic_DNA"/>
</dbReference>
<dbReference type="PANTHER" id="PTHR24346:SF30">
    <property type="entry name" value="MATERNAL EMBRYONIC LEUCINE ZIPPER KINASE"/>
    <property type="match status" value="1"/>
</dbReference>
<reference evidence="4" key="2">
    <citation type="journal article" date="2020" name="Nat. Commun.">
        <title>Large-scale genome sequencing of mycorrhizal fungi provides insights into the early evolution of symbiotic traits.</title>
        <authorList>
            <person name="Miyauchi S."/>
            <person name="Kiss E."/>
            <person name="Kuo A."/>
            <person name="Drula E."/>
            <person name="Kohler A."/>
            <person name="Sanchez-Garcia M."/>
            <person name="Morin E."/>
            <person name="Andreopoulos B."/>
            <person name="Barry K.W."/>
            <person name="Bonito G."/>
            <person name="Buee M."/>
            <person name="Carver A."/>
            <person name="Chen C."/>
            <person name="Cichocki N."/>
            <person name="Clum A."/>
            <person name="Culley D."/>
            <person name="Crous P.W."/>
            <person name="Fauchery L."/>
            <person name="Girlanda M."/>
            <person name="Hayes R.D."/>
            <person name="Keri Z."/>
            <person name="LaButti K."/>
            <person name="Lipzen A."/>
            <person name="Lombard V."/>
            <person name="Magnuson J."/>
            <person name="Maillard F."/>
            <person name="Murat C."/>
            <person name="Nolan M."/>
            <person name="Ohm R.A."/>
            <person name="Pangilinan J."/>
            <person name="Pereira M.F."/>
            <person name="Perotto S."/>
            <person name="Peter M."/>
            <person name="Pfister S."/>
            <person name="Riley R."/>
            <person name="Sitrit Y."/>
            <person name="Stielow J.B."/>
            <person name="Szollosi G."/>
            <person name="Zifcakova L."/>
            <person name="Stursova M."/>
            <person name="Spatafora J.W."/>
            <person name="Tedersoo L."/>
            <person name="Vaario L.M."/>
            <person name="Yamada A."/>
            <person name="Yan M."/>
            <person name="Wang P."/>
            <person name="Xu J."/>
            <person name="Bruns T."/>
            <person name="Baldrian P."/>
            <person name="Vilgalys R."/>
            <person name="Dunand C."/>
            <person name="Henrissat B."/>
            <person name="Grigoriev I.V."/>
            <person name="Hibbett D."/>
            <person name="Nagy L.G."/>
            <person name="Martin F.M."/>
        </authorList>
    </citation>
    <scope>NUCLEOTIDE SEQUENCE</scope>
    <source>
        <strain evidence="4">Prilba</strain>
    </source>
</reference>
<dbReference type="SUPFAM" id="SSF56112">
    <property type="entry name" value="Protein kinase-like (PK-like)"/>
    <property type="match status" value="1"/>
</dbReference>
<keyword evidence="4" id="KW-0418">Kinase</keyword>
<dbReference type="InterPro" id="IPR011009">
    <property type="entry name" value="Kinase-like_dom_sf"/>
</dbReference>
<evidence type="ECO:0000313" key="4">
    <source>
        <dbReference type="EMBL" id="KAF8483629.1"/>
    </source>
</evidence>
<gene>
    <name evidence="4" type="ORF">DFH94DRAFT_318657</name>
</gene>
<reference evidence="4" key="1">
    <citation type="submission" date="2019-10" db="EMBL/GenBank/DDBJ databases">
        <authorList>
            <consortium name="DOE Joint Genome Institute"/>
            <person name="Kuo A."/>
            <person name="Miyauchi S."/>
            <person name="Kiss E."/>
            <person name="Drula E."/>
            <person name="Kohler A."/>
            <person name="Sanchez-Garcia M."/>
            <person name="Andreopoulos B."/>
            <person name="Barry K.W."/>
            <person name="Bonito G."/>
            <person name="Buee M."/>
            <person name="Carver A."/>
            <person name="Chen C."/>
            <person name="Cichocki N."/>
            <person name="Clum A."/>
            <person name="Culley D."/>
            <person name="Crous P.W."/>
            <person name="Fauchery L."/>
            <person name="Girlanda M."/>
            <person name="Hayes R."/>
            <person name="Keri Z."/>
            <person name="LaButti K."/>
            <person name="Lipzen A."/>
            <person name="Lombard V."/>
            <person name="Magnuson J."/>
            <person name="Maillard F."/>
            <person name="Morin E."/>
            <person name="Murat C."/>
            <person name="Nolan M."/>
            <person name="Ohm R."/>
            <person name="Pangilinan J."/>
            <person name="Pereira M."/>
            <person name="Perotto S."/>
            <person name="Peter M."/>
            <person name="Riley R."/>
            <person name="Sitrit Y."/>
            <person name="Stielow B."/>
            <person name="Szollosi G."/>
            <person name="Zifcakova L."/>
            <person name="Stursova M."/>
            <person name="Spatafora J.W."/>
            <person name="Tedersoo L."/>
            <person name="Vaario L.-M."/>
            <person name="Yamada A."/>
            <person name="Yan M."/>
            <person name="Wang P."/>
            <person name="Xu J."/>
            <person name="Bruns T."/>
            <person name="Baldrian P."/>
            <person name="Vilgalys R."/>
            <person name="Henrissat B."/>
            <person name="Grigoriev I.V."/>
            <person name="Hibbett D."/>
            <person name="Nagy L.G."/>
            <person name="Martin F.M."/>
        </authorList>
    </citation>
    <scope>NUCLEOTIDE SEQUENCE</scope>
    <source>
        <strain evidence="4">Prilba</strain>
    </source>
</reference>
<evidence type="ECO:0000313" key="5">
    <source>
        <dbReference type="Proteomes" id="UP000759537"/>
    </source>
</evidence>
<dbReference type="GO" id="GO:0005737">
    <property type="term" value="C:cytoplasm"/>
    <property type="evidence" value="ECO:0007669"/>
    <property type="project" value="TreeGrafter"/>
</dbReference>
<evidence type="ECO:0000256" key="2">
    <source>
        <dbReference type="ARBA" id="ARBA00022840"/>
    </source>
</evidence>
<evidence type="ECO:0000256" key="1">
    <source>
        <dbReference type="ARBA" id="ARBA00022741"/>
    </source>
</evidence>
<comment type="caution">
    <text evidence="4">The sequence shown here is derived from an EMBL/GenBank/DDBJ whole genome shotgun (WGS) entry which is preliminary data.</text>
</comment>
<keyword evidence="1" id="KW-0547">Nucleotide-binding</keyword>
<feature type="domain" description="Protein kinase" evidence="3">
    <location>
        <begin position="1"/>
        <end position="244"/>
    </location>
</feature>
<dbReference type="Gene3D" id="1.10.510.10">
    <property type="entry name" value="Transferase(Phosphotransferase) domain 1"/>
    <property type="match status" value="1"/>
</dbReference>
<sequence>MRSRCTTKSGAGEGSNSASQSESLLDVIINSGRSLTEHNVRPLAQQLARTLSLLHAHGVVHRNLKIENIFVRVDPTATTRRARRRAIITDFTCAAAAATSATSTGTVPAAAAASDSDAVTPPMAPPQLLVARCGDQYSPAPELLLGMYTAVPGALVPDPTSVPYAGPPVDVWGLGVVLYTLICHRVPFDGPTAHVLRETSLCSPEGLRFPRRVSRNCRDLLRRMLHADPVARASLDEVLNQPWMNPSPFRCPRMSSVGADVPRHAALKWPDQVDHKRLYRIAAFESGMGTMHGGVYPTL</sequence>
<dbReference type="OrthoDB" id="193931at2759"/>
<dbReference type="AlphaFoldDB" id="A0A9P5N135"/>